<evidence type="ECO:0000259" key="2">
    <source>
        <dbReference type="Pfam" id="PF00534"/>
    </source>
</evidence>
<dbReference type="GO" id="GO:0009103">
    <property type="term" value="P:lipopolysaccharide biosynthetic process"/>
    <property type="evidence" value="ECO:0007669"/>
    <property type="project" value="TreeGrafter"/>
</dbReference>
<organism evidence="3 4">
    <name type="scientific">Flammeovirga pectinis</name>
    <dbReference type="NCBI Taxonomy" id="2494373"/>
    <lineage>
        <taxon>Bacteria</taxon>
        <taxon>Pseudomonadati</taxon>
        <taxon>Bacteroidota</taxon>
        <taxon>Cytophagia</taxon>
        <taxon>Cytophagales</taxon>
        <taxon>Flammeovirgaceae</taxon>
        <taxon>Flammeovirga</taxon>
    </lineage>
</organism>
<accession>A0A3S9P238</accession>
<protein>
    <submittedName>
        <fullName evidence="3">Glycosyltransferase</fullName>
    </submittedName>
</protein>
<gene>
    <name evidence="3" type="ORF">EI427_08285</name>
</gene>
<name>A0A3S9P238_9BACT</name>
<dbReference type="KEGG" id="fll:EI427_08285"/>
<evidence type="ECO:0000256" key="1">
    <source>
        <dbReference type="ARBA" id="ARBA00022679"/>
    </source>
</evidence>
<dbReference type="Proteomes" id="UP000267268">
    <property type="component" value="Chromosome 1"/>
</dbReference>
<evidence type="ECO:0000313" key="3">
    <source>
        <dbReference type="EMBL" id="AZQ62234.1"/>
    </source>
</evidence>
<keyword evidence="4" id="KW-1185">Reference proteome</keyword>
<dbReference type="Gene3D" id="3.40.50.2000">
    <property type="entry name" value="Glycogen Phosphorylase B"/>
    <property type="match status" value="2"/>
</dbReference>
<evidence type="ECO:0000313" key="4">
    <source>
        <dbReference type="Proteomes" id="UP000267268"/>
    </source>
</evidence>
<sequence>MKITHISTYPYGGAGKAAYRLHLGLLNQGVQSKILTREETLNQTEVYAYNSSKWFRRLSSLVKLIKLFPRYIKENKYCEGFSSPFSYYKIHEHSLVKEADIIVLHWTTNFLDYPSFFKNINKPVIIYLHDMAHFLGGFHYLNDLNRFKEYSSLETYFKKIKKEVYQGKNIEVSAPSQWVLDHSLESELLASFKHHRFYNCLDENEFIIHDQEKAKSFFKLNKDEKVILFISERVSNYRKGADILIDALKKVDLKNIQLLIVGNYDKNLFDSQNIKVAGLLTSEEEMALAYNASDLFILPTREDVLTNVMLESLYCGTPVMSFSNGGMREVINQSNGILLNETNSDCLAEGIQNWIEEDKTYDRELIRKNAVEKFNINDAGFNFKKIIEQIIDEQI</sequence>
<dbReference type="AlphaFoldDB" id="A0A3S9P238"/>
<proteinExistence type="predicted"/>
<keyword evidence="1 3" id="KW-0808">Transferase</keyword>
<dbReference type="EMBL" id="CP034562">
    <property type="protein sequence ID" value="AZQ62234.1"/>
    <property type="molecule type" value="Genomic_DNA"/>
</dbReference>
<dbReference type="Pfam" id="PF00534">
    <property type="entry name" value="Glycos_transf_1"/>
    <property type="match status" value="1"/>
</dbReference>
<dbReference type="PANTHER" id="PTHR46401">
    <property type="entry name" value="GLYCOSYLTRANSFERASE WBBK-RELATED"/>
    <property type="match status" value="1"/>
</dbReference>
<dbReference type="PANTHER" id="PTHR46401:SF2">
    <property type="entry name" value="GLYCOSYLTRANSFERASE WBBK-RELATED"/>
    <property type="match status" value="1"/>
</dbReference>
<dbReference type="InterPro" id="IPR001296">
    <property type="entry name" value="Glyco_trans_1"/>
</dbReference>
<dbReference type="RefSeq" id="WP_126613533.1">
    <property type="nucleotide sequence ID" value="NZ_CP034562.1"/>
</dbReference>
<feature type="domain" description="Glycosyl transferase family 1" evidence="2">
    <location>
        <begin position="213"/>
        <end position="363"/>
    </location>
</feature>
<dbReference type="GO" id="GO:0016757">
    <property type="term" value="F:glycosyltransferase activity"/>
    <property type="evidence" value="ECO:0007669"/>
    <property type="project" value="InterPro"/>
</dbReference>
<dbReference type="SUPFAM" id="SSF53756">
    <property type="entry name" value="UDP-Glycosyltransferase/glycogen phosphorylase"/>
    <property type="match status" value="1"/>
</dbReference>
<reference evidence="3 4" key="1">
    <citation type="submission" date="2018-12" db="EMBL/GenBank/DDBJ databases">
        <title>Flammeovirga pectinis sp. nov., isolated from the gut of the Korean scallop, Patinopecten yessoensis.</title>
        <authorList>
            <person name="Bae J.-W."/>
            <person name="Jeong Y.-S."/>
            <person name="Kang W."/>
        </authorList>
    </citation>
    <scope>NUCLEOTIDE SEQUENCE [LARGE SCALE GENOMIC DNA]</scope>
    <source>
        <strain evidence="3 4">L12M1</strain>
    </source>
</reference>
<dbReference type="OrthoDB" id="9768685at2"/>